<dbReference type="Gene3D" id="3.30.1370.50">
    <property type="entry name" value="R3H-like domain"/>
    <property type="match status" value="1"/>
</dbReference>
<evidence type="ECO:0000259" key="1">
    <source>
        <dbReference type="Pfam" id="PF13902"/>
    </source>
</evidence>
<organism evidence="2 3">
    <name type="scientific">Uncinula necator</name>
    <name type="common">Grape powdery mildew</name>
    <dbReference type="NCBI Taxonomy" id="52586"/>
    <lineage>
        <taxon>Eukaryota</taxon>
        <taxon>Fungi</taxon>
        <taxon>Dikarya</taxon>
        <taxon>Ascomycota</taxon>
        <taxon>Pezizomycotina</taxon>
        <taxon>Leotiomycetes</taxon>
        <taxon>Erysiphales</taxon>
        <taxon>Erysiphaceae</taxon>
        <taxon>Erysiphe</taxon>
    </lineage>
</organism>
<gene>
    <name evidence="2" type="ORF">EV44_g4989</name>
</gene>
<dbReference type="Pfam" id="PF13902">
    <property type="entry name" value="R3H-assoc"/>
    <property type="match status" value="1"/>
</dbReference>
<dbReference type="Proteomes" id="UP000030854">
    <property type="component" value="Unassembled WGS sequence"/>
</dbReference>
<accession>A0A0B1PC88</accession>
<feature type="domain" description="R3H-associated N-terminal" evidence="1">
    <location>
        <begin position="65"/>
        <end position="183"/>
    </location>
</feature>
<name>A0A0B1PC88_UNCNE</name>
<evidence type="ECO:0000313" key="3">
    <source>
        <dbReference type="Proteomes" id="UP000030854"/>
    </source>
</evidence>
<keyword evidence="3" id="KW-1185">Reference proteome</keyword>
<dbReference type="HOGENOM" id="CLU_857871_0_0_1"/>
<dbReference type="SUPFAM" id="SSF82708">
    <property type="entry name" value="R3H domain"/>
    <property type="match status" value="1"/>
</dbReference>
<dbReference type="AlphaFoldDB" id="A0A0B1PC88"/>
<comment type="caution">
    <text evidence="2">The sequence shown here is derived from an EMBL/GenBank/DDBJ whole genome shotgun (WGS) entry which is preliminary data.</text>
</comment>
<dbReference type="EMBL" id="JNVN01000810">
    <property type="protein sequence ID" value="KHJ34581.1"/>
    <property type="molecule type" value="Genomic_DNA"/>
</dbReference>
<dbReference type="InterPro" id="IPR036867">
    <property type="entry name" value="R3H_dom_sf"/>
</dbReference>
<protein>
    <submittedName>
        <fullName evidence="2">Putative uv-damaged dna-binding protein</fullName>
    </submittedName>
</protein>
<sequence length="319" mass="36608">MVVIIGLPKVQQALGSNANTLDAIEISVTSDGILSLNSEIHTVQDRHTSKDKARSKIQQKNKIREDLLNVIQSREDLVNRGRVGNRRRKRYENSNFLNLPNYQPPLPLDWEVYPTHPVYHDVPYYLAPLWDSKFQQISEERIRSKSSLPPHGKVSHDLKLTLKKSKGARYILQQLEDRIRAFIQLQNEKQVAGASYPFREEVDTEDEEIVFIGRDSDGRGITMSDEAGRTSAKNLQTEKLIFETKPPNGSGFMRWLIYELAEYYGLNTYRESPNGDKSCVQIILVGFWDQEKGNCSNHLKRSQMDDGVILMPRPLLDLI</sequence>
<proteinExistence type="predicted"/>
<dbReference type="GO" id="GO:0003677">
    <property type="term" value="F:DNA binding"/>
    <property type="evidence" value="ECO:0007669"/>
    <property type="project" value="UniProtKB-KW"/>
</dbReference>
<dbReference type="InterPro" id="IPR025952">
    <property type="entry name" value="R3H-assoc_dom"/>
</dbReference>
<evidence type="ECO:0000313" key="2">
    <source>
        <dbReference type="EMBL" id="KHJ34581.1"/>
    </source>
</evidence>
<keyword evidence="2" id="KW-0238">DNA-binding</keyword>
<reference evidence="2 3" key="1">
    <citation type="journal article" date="2014" name="BMC Genomics">
        <title>Adaptive genomic structural variation in the grape powdery mildew pathogen, Erysiphe necator.</title>
        <authorList>
            <person name="Jones L."/>
            <person name="Riaz S."/>
            <person name="Morales-Cruz A."/>
            <person name="Amrine K.C."/>
            <person name="McGuire B."/>
            <person name="Gubler W.D."/>
            <person name="Walker M.A."/>
            <person name="Cantu D."/>
        </authorList>
    </citation>
    <scope>NUCLEOTIDE SEQUENCE [LARGE SCALE GENOMIC DNA]</scope>
    <source>
        <strain evidence="3">c</strain>
    </source>
</reference>